<feature type="domain" description="Multidrug resistance protein MdtA-like barrel-sandwich hybrid" evidence="2">
    <location>
        <begin position="89"/>
        <end position="267"/>
    </location>
</feature>
<dbReference type="SUPFAM" id="SSF111369">
    <property type="entry name" value="HlyD-like secretion proteins"/>
    <property type="match status" value="2"/>
</dbReference>
<feature type="coiled-coil region" evidence="1">
    <location>
        <begin position="130"/>
        <end position="178"/>
    </location>
</feature>
<keyword evidence="1" id="KW-0175">Coiled coil</keyword>
<dbReference type="Gene3D" id="2.40.30.170">
    <property type="match status" value="1"/>
</dbReference>
<accession>A0A2R8AY34</accession>
<name>A0A2R8AY34_9RHOB</name>
<dbReference type="InterPro" id="IPR058625">
    <property type="entry name" value="MdtA-like_BSH"/>
</dbReference>
<evidence type="ECO:0000259" key="3">
    <source>
        <dbReference type="Pfam" id="PF25954"/>
    </source>
</evidence>
<dbReference type="EMBL" id="OMOJ01000005">
    <property type="protein sequence ID" value="SPF80887.1"/>
    <property type="molecule type" value="Genomic_DNA"/>
</dbReference>
<dbReference type="Pfam" id="PF25917">
    <property type="entry name" value="BSH_RND"/>
    <property type="match status" value="1"/>
</dbReference>
<evidence type="ECO:0000313" key="5">
    <source>
        <dbReference type="Proteomes" id="UP000244904"/>
    </source>
</evidence>
<dbReference type="RefSeq" id="WP_108886735.1">
    <property type="nucleotide sequence ID" value="NZ_OMOJ01000005.1"/>
</dbReference>
<dbReference type="AlphaFoldDB" id="A0A2R8AY34"/>
<reference evidence="5" key="1">
    <citation type="submission" date="2018-03" db="EMBL/GenBank/DDBJ databases">
        <authorList>
            <person name="Rodrigo-Torres L."/>
            <person name="Arahal R. D."/>
            <person name="Lucena T."/>
        </authorList>
    </citation>
    <scope>NUCLEOTIDE SEQUENCE [LARGE SCALE GENOMIC DNA]</scope>
    <source>
        <strain evidence="5">CECT 8871</strain>
    </source>
</reference>
<gene>
    <name evidence="4" type="primary">mdtA</name>
    <name evidence="4" type="ORF">PRI8871_02700</name>
</gene>
<evidence type="ECO:0000259" key="2">
    <source>
        <dbReference type="Pfam" id="PF25917"/>
    </source>
</evidence>
<keyword evidence="5" id="KW-1185">Reference proteome</keyword>
<dbReference type="OrthoDB" id="9806939at2"/>
<proteinExistence type="predicted"/>
<dbReference type="PANTHER" id="PTHR30469">
    <property type="entry name" value="MULTIDRUG RESISTANCE PROTEIN MDTA"/>
    <property type="match status" value="1"/>
</dbReference>
<feature type="coiled-coil region" evidence="1">
    <location>
        <begin position="217"/>
        <end position="244"/>
    </location>
</feature>
<sequence>MRIIPVITAILVAALLYGLIIERDKVLTFAKELSPVQTEGADAPDTPVAEVAPPAEAPAIDGVRVFAVHSEAQEIDSAVVLRGETEAMRQVDVQAETSGSVISDPIRRGSFVEAGQVLCQIDPGTRTATLDEVLARLAEAEAQRPQFEARIPEAQAQLAGASAALEEAQINANAAKQLSADGYASETRVKATQAAVRSAEASVSSAEAGLKSAAAGLDSLEASIQSARAAVLRAETDIERLTIRAPFAGVLESDTAELGSLLQSGMGSATCATIIQLDPIKLVGYVPETEIGRVTLGARAGARMTDGTTVVGDVTFVSRSADPLTRTFRVDITVDNSDLAIRDGQTAEIAIAAAGAKAHLLPQSSLTLNDEGELGVRTLEANNTVKFIPVNLLRDTRQGVFVSGLPDRVNIITVGQEYVIDGVTVAPTYEEVTQ</sequence>
<dbReference type="GO" id="GO:0015562">
    <property type="term" value="F:efflux transmembrane transporter activity"/>
    <property type="evidence" value="ECO:0007669"/>
    <property type="project" value="TreeGrafter"/>
</dbReference>
<feature type="domain" description="CusB-like beta-barrel" evidence="3">
    <location>
        <begin position="285"/>
        <end position="354"/>
    </location>
</feature>
<evidence type="ECO:0000256" key="1">
    <source>
        <dbReference type="SAM" id="Coils"/>
    </source>
</evidence>
<dbReference type="Gene3D" id="1.10.287.470">
    <property type="entry name" value="Helix hairpin bin"/>
    <property type="match status" value="1"/>
</dbReference>
<protein>
    <submittedName>
        <fullName evidence="4">Multidrug resistance protein MdtA</fullName>
    </submittedName>
</protein>
<dbReference type="PANTHER" id="PTHR30469:SF29">
    <property type="entry name" value="BLR2860 PROTEIN"/>
    <property type="match status" value="1"/>
</dbReference>
<organism evidence="4 5">
    <name type="scientific">Pseudoprimorskyibacter insulae</name>
    <dbReference type="NCBI Taxonomy" id="1695997"/>
    <lineage>
        <taxon>Bacteria</taxon>
        <taxon>Pseudomonadati</taxon>
        <taxon>Pseudomonadota</taxon>
        <taxon>Alphaproteobacteria</taxon>
        <taxon>Rhodobacterales</taxon>
        <taxon>Paracoccaceae</taxon>
        <taxon>Pseudoprimorskyibacter</taxon>
    </lineage>
</organism>
<dbReference type="Proteomes" id="UP000244904">
    <property type="component" value="Unassembled WGS sequence"/>
</dbReference>
<evidence type="ECO:0000313" key="4">
    <source>
        <dbReference type="EMBL" id="SPF80887.1"/>
    </source>
</evidence>
<dbReference type="GO" id="GO:1990281">
    <property type="term" value="C:efflux pump complex"/>
    <property type="evidence" value="ECO:0007669"/>
    <property type="project" value="TreeGrafter"/>
</dbReference>
<dbReference type="Pfam" id="PF25954">
    <property type="entry name" value="Beta-barrel_RND_2"/>
    <property type="match status" value="1"/>
</dbReference>
<dbReference type="Gene3D" id="2.40.50.100">
    <property type="match status" value="1"/>
</dbReference>
<dbReference type="InterPro" id="IPR058792">
    <property type="entry name" value="Beta-barrel_RND_2"/>
</dbReference>